<evidence type="ECO:0000256" key="1">
    <source>
        <dbReference type="ARBA" id="ARBA00004613"/>
    </source>
</evidence>
<dbReference type="SMART" id="SM01318">
    <property type="entry name" value="SVWC"/>
    <property type="match status" value="1"/>
</dbReference>
<evidence type="ECO:0000313" key="6">
    <source>
        <dbReference type="Proteomes" id="UP001652628"/>
    </source>
</evidence>
<organism evidence="6 7">
    <name type="scientific">Drosophila suzukii</name>
    <name type="common">Spotted-wing drosophila fruit fly</name>
    <dbReference type="NCBI Taxonomy" id="28584"/>
    <lineage>
        <taxon>Eukaryota</taxon>
        <taxon>Metazoa</taxon>
        <taxon>Ecdysozoa</taxon>
        <taxon>Arthropoda</taxon>
        <taxon>Hexapoda</taxon>
        <taxon>Insecta</taxon>
        <taxon>Pterygota</taxon>
        <taxon>Neoptera</taxon>
        <taxon>Endopterygota</taxon>
        <taxon>Diptera</taxon>
        <taxon>Brachycera</taxon>
        <taxon>Muscomorpha</taxon>
        <taxon>Ephydroidea</taxon>
        <taxon>Drosophilidae</taxon>
        <taxon>Drosophila</taxon>
        <taxon>Sophophora</taxon>
    </lineage>
</organism>
<feature type="chain" id="PRO_5045514152" description="Single domain-containing protein" evidence="4">
    <location>
        <begin position="21"/>
        <end position="181"/>
    </location>
</feature>
<evidence type="ECO:0000256" key="2">
    <source>
        <dbReference type="ARBA" id="ARBA00022525"/>
    </source>
</evidence>
<gene>
    <name evidence="7" type="primary">LOC108008544</name>
</gene>
<feature type="compositionally biased region" description="Basic and acidic residues" evidence="3">
    <location>
        <begin position="161"/>
        <end position="174"/>
    </location>
</feature>
<dbReference type="RefSeq" id="XP_016927904.2">
    <property type="nucleotide sequence ID" value="XM_017072415.4"/>
</dbReference>
<dbReference type="AlphaFoldDB" id="A0AB39Z3E8"/>
<feature type="domain" description="Single" evidence="5">
    <location>
        <begin position="35"/>
        <end position="99"/>
    </location>
</feature>
<keyword evidence="6" id="KW-1185">Reference proteome</keyword>
<evidence type="ECO:0000256" key="4">
    <source>
        <dbReference type="SAM" id="SignalP"/>
    </source>
</evidence>
<accession>A0AB39Z3E8</accession>
<dbReference type="GeneID" id="108008544"/>
<name>A0AB39Z3E8_DROSZ</name>
<dbReference type="InterPro" id="IPR029277">
    <property type="entry name" value="SVWC_dom"/>
</dbReference>
<protein>
    <recommendedName>
        <fullName evidence="5">Single domain-containing protein</fullName>
    </recommendedName>
</protein>
<feature type="region of interest" description="Disordered" evidence="3">
    <location>
        <begin position="110"/>
        <end position="181"/>
    </location>
</feature>
<comment type="subcellular location">
    <subcellularLocation>
        <location evidence="1">Secreted</location>
    </subcellularLocation>
</comment>
<evidence type="ECO:0000313" key="7">
    <source>
        <dbReference type="RefSeq" id="XP_016927904.2"/>
    </source>
</evidence>
<reference evidence="7" key="1">
    <citation type="submission" date="2025-08" db="UniProtKB">
        <authorList>
            <consortium name="RefSeq"/>
        </authorList>
    </citation>
    <scope>IDENTIFICATION</scope>
</reference>
<proteinExistence type="predicted"/>
<dbReference type="Pfam" id="PF15430">
    <property type="entry name" value="SVWC"/>
    <property type="match status" value="1"/>
</dbReference>
<dbReference type="GO" id="GO:0005576">
    <property type="term" value="C:extracellular region"/>
    <property type="evidence" value="ECO:0007669"/>
    <property type="project" value="UniProtKB-SubCell"/>
</dbReference>
<sequence>MISLEIGLVLLGFLVPYGHGLVHFEKLQPGEDGGCKGKTGNALKVGETEKDENTCGVYVCQNDKGDALIHYCQLPATFQECSDEGVSTVLPFPECCWICVEWEDCDEGGEGAGGEGDGGGGGGGEGGDGGGEEAGEEAAEEAAEDAGERKEEKEEKEEGGEEAKEEGGEAEERRKYKHKLF</sequence>
<feature type="compositionally biased region" description="Acidic residues" evidence="3">
    <location>
        <begin position="130"/>
        <end position="145"/>
    </location>
</feature>
<evidence type="ECO:0000256" key="3">
    <source>
        <dbReference type="SAM" id="MobiDB-lite"/>
    </source>
</evidence>
<evidence type="ECO:0000259" key="5">
    <source>
        <dbReference type="SMART" id="SM01318"/>
    </source>
</evidence>
<feature type="compositionally biased region" description="Gly residues" evidence="3">
    <location>
        <begin position="110"/>
        <end position="129"/>
    </location>
</feature>
<keyword evidence="4" id="KW-0732">Signal</keyword>
<dbReference type="Proteomes" id="UP001652628">
    <property type="component" value="Chromosome 2R"/>
</dbReference>
<keyword evidence="2" id="KW-0964">Secreted</keyword>
<feature type="signal peptide" evidence="4">
    <location>
        <begin position="1"/>
        <end position="20"/>
    </location>
</feature>